<protein>
    <submittedName>
        <fullName evidence="1">Uncharacterized protein</fullName>
    </submittedName>
</protein>
<dbReference type="AlphaFoldDB" id="A0A0F9Q8C7"/>
<accession>A0A0F9Q8C7</accession>
<name>A0A0F9Q8C7_9ZZZZ</name>
<proteinExistence type="predicted"/>
<comment type="caution">
    <text evidence="1">The sequence shown here is derived from an EMBL/GenBank/DDBJ whole genome shotgun (WGS) entry which is preliminary data.</text>
</comment>
<sequence length="291" mass="31632">MTQQAQAQGTQQVQGIVAVTESMETAGCIVWWRLSGSTDGYALRQAWEDAGLPEDLVPELPSAEKALRRAVIEQRERRRLVRPLEGTKGWAVVDEAASGDDLDYSVRLKVTLNKIGHVSIEPEGAVGSDEIKAAYQRHLAQLAQTDISTWLVRLAARVRAVALRDTGGVYFIPREQVAQWRRMAGALGAASASRVFEVPALKSDEAIEAVLDAVAREAETAAEVMEEELAKENLGERALRTRTERCGAIEEKLSTYEKLLGTSLDALHDRLEVLQAGLATAALAAMAGDDD</sequence>
<feature type="non-terminal residue" evidence="1">
    <location>
        <position position="291"/>
    </location>
</feature>
<dbReference type="Pfam" id="PF20529">
    <property type="entry name" value="DUF6744"/>
    <property type="match status" value="1"/>
</dbReference>
<gene>
    <name evidence="1" type="ORF">LCGC14_0750120</name>
</gene>
<organism evidence="1">
    <name type="scientific">marine sediment metagenome</name>
    <dbReference type="NCBI Taxonomy" id="412755"/>
    <lineage>
        <taxon>unclassified sequences</taxon>
        <taxon>metagenomes</taxon>
        <taxon>ecological metagenomes</taxon>
    </lineage>
</organism>
<reference evidence="1" key="1">
    <citation type="journal article" date="2015" name="Nature">
        <title>Complex archaea that bridge the gap between prokaryotes and eukaryotes.</title>
        <authorList>
            <person name="Spang A."/>
            <person name="Saw J.H."/>
            <person name="Jorgensen S.L."/>
            <person name="Zaremba-Niedzwiedzka K."/>
            <person name="Martijn J."/>
            <person name="Lind A.E."/>
            <person name="van Eijk R."/>
            <person name="Schleper C."/>
            <person name="Guy L."/>
            <person name="Ettema T.J."/>
        </authorList>
    </citation>
    <scope>NUCLEOTIDE SEQUENCE</scope>
</reference>
<dbReference type="EMBL" id="LAZR01001805">
    <property type="protein sequence ID" value="KKN38749.1"/>
    <property type="molecule type" value="Genomic_DNA"/>
</dbReference>
<evidence type="ECO:0000313" key="1">
    <source>
        <dbReference type="EMBL" id="KKN38749.1"/>
    </source>
</evidence>
<dbReference type="InterPro" id="IPR046632">
    <property type="entry name" value="DUF6744"/>
</dbReference>